<dbReference type="GO" id="GO:0070573">
    <property type="term" value="F:metallodipeptidase activity"/>
    <property type="evidence" value="ECO:0007669"/>
    <property type="project" value="InterPro"/>
</dbReference>
<dbReference type="PANTHER" id="PTHR10443:SF12">
    <property type="entry name" value="DIPEPTIDASE"/>
    <property type="match status" value="1"/>
</dbReference>
<keyword evidence="2" id="KW-0645">Protease</keyword>
<dbReference type="CDD" id="cd01301">
    <property type="entry name" value="rDP_like"/>
    <property type="match status" value="1"/>
</dbReference>
<comment type="caution">
    <text evidence="3">The sequence shown here is derived from an EMBL/GenBank/DDBJ whole genome shotgun (WGS) entry which is preliminary data.</text>
</comment>
<keyword evidence="2" id="KW-0479">Metal-binding</keyword>
<dbReference type="GO" id="GO:0006508">
    <property type="term" value="P:proteolysis"/>
    <property type="evidence" value="ECO:0007669"/>
    <property type="project" value="UniProtKB-KW"/>
</dbReference>
<keyword evidence="2" id="KW-0482">Metalloprotease</keyword>
<evidence type="ECO:0000256" key="1">
    <source>
        <dbReference type="ARBA" id="ARBA00022997"/>
    </source>
</evidence>
<evidence type="ECO:0000256" key="2">
    <source>
        <dbReference type="RuleBase" id="RU341113"/>
    </source>
</evidence>
<keyword evidence="2" id="KW-0862">Zinc</keyword>
<comment type="similarity">
    <text evidence="2">Belongs to the metallo-dependent hydrolases superfamily. Peptidase M19 family.</text>
</comment>
<dbReference type="Pfam" id="PF01244">
    <property type="entry name" value="Peptidase_M19"/>
    <property type="match status" value="1"/>
</dbReference>
<dbReference type="InterPro" id="IPR032466">
    <property type="entry name" value="Metal_Hydrolase"/>
</dbReference>
<keyword evidence="1 2" id="KW-0224">Dipeptidase</keyword>
<accession>A0AAD5RSI4</accession>
<gene>
    <name evidence="3" type="ORF">MKZ38_000476</name>
</gene>
<reference evidence="3" key="1">
    <citation type="submission" date="2022-07" db="EMBL/GenBank/DDBJ databases">
        <title>Draft genome sequence of Zalerion maritima ATCC 34329, a (micro)plastics degrading marine fungus.</title>
        <authorList>
            <person name="Paco A."/>
            <person name="Goncalves M.F.M."/>
            <person name="Rocha-Santos T.A.P."/>
            <person name="Alves A."/>
        </authorList>
    </citation>
    <scope>NUCLEOTIDE SEQUENCE</scope>
    <source>
        <strain evidence="3">ATCC 34329</strain>
    </source>
</reference>
<dbReference type="EC" id="3.4.13.19" evidence="2"/>
<evidence type="ECO:0000313" key="3">
    <source>
        <dbReference type="EMBL" id="KAJ2902512.1"/>
    </source>
</evidence>
<dbReference type="InterPro" id="IPR008257">
    <property type="entry name" value="Pept_M19"/>
</dbReference>
<dbReference type="AlphaFoldDB" id="A0AAD5RSI4"/>
<dbReference type="PROSITE" id="PS51365">
    <property type="entry name" value="RENAL_DIPEPTIDASE_2"/>
    <property type="match status" value="1"/>
</dbReference>
<dbReference type="EMBL" id="JAKWBI020000110">
    <property type="protein sequence ID" value="KAJ2902512.1"/>
    <property type="molecule type" value="Genomic_DNA"/>
</dbReference>
<proteinExistence type="inferred from homology"/>
<dbReference type="GO" id="GO:0046872">
    <property type="term" value="F:metal ion binding"/>
    <property type="evidence" value="ECO:0007669"/>
    <property type="project" value="UniProtKB-UniRule"/>
</dbReference>
<sequence>MEEALDLMSKVPLIDHRFDREKDLGGHVDLKRLVQGKAGAVFWSVYVDCPEGNDFSDATHFESIRDTLQQIDLLYRITDLYSDKMEIVHRADDIMRVFKGGKCAGLMGVEGLHQIGNSSSVLRIYHRLGVRYVTLAHSKNNLYVDSASVRHQTSESPAHGGLSPQGKAMVQEMNRIGMIVDLSHTSEASMFAVLEVSAAPVIFSHSSASAIVPHPRNVPDAVLDRLKTNGGVIMVSFIPWLTHGDAEKANVDHVVDHILHVAHRIGFGHIGLGSDYDGMPKAVAGLEDVSKYPTVVARMLERGVPRVDVEKVMGLNVIRVLKEVENVARVSSSLLPVLEDGVKQLWNDDIRAFVRREYPSAQHDRPPRAE</sequence>
<protein>
    <recommendedName>
        <fullName evidence="2">Dipeptidase</fullName>
        <ecNumber evidence="2">3.4.13.19</ecNumber>
    </recommendedName>
</protein>
<dbReference type="SUPFAM" id="SSF51556">
    <property type="entry name" value="Metallo-dependent hydrolases"/>
    <property type="match status" value="1"/>
</dbReference>
<comment type="catalytic activity">
    <reaction evidence="2">
        <text>an L-aminoacyl-L-amino acid + H2O = 2 an L-alpha-amino acid</text>
        <dbReference type="Rhea" id="RHEA:48940"/>
        <dbReference type="ChEBI" id="CHEBI:15377"/>
        <dbReference type="ChEBI" id="CHEBI:59869"/>
        <dbReference type="ChEBI" id="CHEBI:77460"/>
        <dbReference type="EC" id="3.4.13.19"/>
    </reaction>
</comment>
<dbReference type="Proteomes" id="UP001201980">
    <property type="component" value="Unassembled WGS sequence"/>
</dbReference>
<evidence type="ECO:0000313" key="4">
    <source>
        <dbReference type="Proteomes" id="UP001201980"/>
    </source>
</evidence>
<dbReference type="PANTHER" id="PTHR10443">
    <property type="entry name" value="MICROSOMAL DIPEPTIDASE"/>
    <property type="match status" value="1"/>
</dbReference>
<name>A0AAD5RSI4_9PEZI</name>
<keyword evidence="2" id="KW-0378">Hydrolase</keyword>
<dbReference type="Gene3D" id="3.20.20.140">
    <property type="entry name" value="Metal-dependent hydrolases"/>
    <property type="match status" value="1"/>
</dbReference>
<keyword evidence="4" id="KW-1185">Reference proteome</keyword>
<comment type="cofactor">
    <cofactor evidence="2">
        <name>Zn(2+)</name>
        <dbReference type="ChEBI" id="CHEBI:29105"/>
    </cofactor>
</comment>
<organism evidence="3 4">
    <name type="scientific">Zalerion maritima</name>
    <dbReference type="NCBI Taxonomy" id="339359"/>
    <lineage>
        <taxon>Eukaryota</taxon>
        <taxon>Fungi</taxon>
        <taxon>Dikarya</taxon>
        <taxon>Ascomycota</taxon>
        <taxon>Pezizomycotina</taxon>
        <taxon>Sordariomycetes</taxon>
        <taxon>Lulworthiomycetidae</taxon>
        <taxon>Lulworthiales</taxon>
        <taxon>Lulworthiaceae</taxon>
        <taxon>Zalerion</taxon>
    </lineage>
</organism>